<protein>
    <submittedName>
        <fullName evidence="1">Uncharacterized protein</fullName>
    </submittedName>
</protein>
<dbReference type="Proteomes" id="UP001139012">
    <property type="component" value="Unassembled WGS sequence"/>
</dbReference>
<dbReference type="EMBL" id="JAKLUA010000046">
    <property type="protein sequence ID" value="MCG2673330.1"/>
    <property type="molecule type" value="Genomic_DNA"/>
</dbReference>
<evidence type="ECO:0000313" key="2">
    <source>
        <dbReference type="EMBL" id="MCG2673330.1"/>
    </source>
</evidence>
<dbReference type="RefSeq" id="WP_237874338.1">
    <property type="nucleotide sequence ID" value="NZ_JAKLTY010000063.1"/>
</dbReference>
<dbReference type="Proteomes" id="UP001139054">
    <property type="component" value="Unassembled WGS sequence"/>
</dbReference>
<evidence type="ECO:0000313" key="3">
    <source>
        <dbReference type="Proteomes" id="UP001139012"/>
    </source>
</evidence>
<name>A0A9X1REU1_9BRAD</name>
<proteinExistence type="predicted"/>
<evidence type="ECO:0000313" key="4">
    <source>
        <dbReference type="Proteomes" id="UP001139054"/>
    </source>
</evidence>
<sequence>MTFVDQLAIDGSYLMRCNPLIATLLLPSTYDGLSNFTASDGKALSASSKSGSIDPADEPFSLTWWPLVIASNRFGDARRIIPSQDKRVTLPSLSLESGQARGHQWWKAVLRGLAVKADDGGPADHGSS</sequence>
<gene>
    <name evidence="2" type="ORF">L6637_41370</name>
    <name evidence="1" type="ORF">L6654_41780</name>
</gene>
<evidence type="ECO:0000313" key="1">
    <source>
        <dbReference type="EMBL" id="MCG2633082.1"/>
    </source>
</evidence>
<dbReference type="AlphaFoldDB" id="A0A9X1REU1"/>
<keyword evidence="3" id="KW-1185">Reference proteome</keyword>
<accession>A0A9X1REU1</accession>
<dbReference type="EMBL" id="JAKLTY010000063">
    <property type="protein sequence ID" value="MCG2633082.1"/>
    <property type="molecule type" value="Genomic_DNA"/>
</dbReference>
<comment type="caution">
    <text evidence="1">The sequence shown here is derived from an EMBL/GenBank/DDBJ whole genome shotgun (WGS) entry which is preliminary data.</text>
</comment>
<organism evidence="1 4">
    <name type="scientific">Bradyrhizobium zhengyangense</name>
    <dbReference type="NCBI Taxonomy" id="2911009"/>
    <lineage>
        <taxon>Bacteria</taxon>
        <taxon>Pseudomonadati</taxon>
        <taxon>Pseudomonadota</taxon>
        <taxon>Alphaproteobacteria</taxon>
        <taxon>Hyphomicrobiales</taxon>
        <taxon>Nitrobacteraceae</taxon>
        <taxon>Bradyrhizobium</taxon>
    </lineage>
</organism>
<reference evidence="1" key="1">
    <citation type="submission" date="2022-01" db="EMBL/GenBank/DDBJ databases">
        <title>Genome sequnece data of strain Bradyrhizobium sp. nov.</title>
        <authorList>
            <person name="Zhang J."/>
        </authorList>
    </citation>
    <scope>NUCLEOTIDE SEQUENCE</scope>
    <source>
        <strain evidence="2">WYCCWR 12774</strain>
        <strain evidence="1">WYCCWR 13023</strain>
    </source>
</reference>